<dbReference type="InterPro" id="IPR051795">
    <property type="entry name" value="Glycosyl_Hydrlase_43"/>
</dbReference>
<evidence type="ECO:0000313" key="8">
    <source>
        <dbReference type="EMBL" id="SHK15068.1"/>
    </source>
</evidence>
<dbReference type="GO" id="GO:0004553">
    <property type="term" value="F:hydrolase activity, hydrolyzing O-glycosyl compounds"/>
    <property type="evidence" value="ECO:0007669"/>
    <property type="project" value="InterPro"/>
</dbReference>
<feature type="domain" description="Beta-xylosidase C-terminal Concanavalin A-like" evidence="7">
    <location>
        <begin position="343"/>
        <end position="535"/>
    </location>
</feature>
<protein>
    <submittedName>
        <fullName evidence="8">Xylan 1,4-beta-xylosidase</fullName>
    </submittedName>
</protein>
<proteinExistence type="inferred from homology"/>
<dbReference type="Gene3D" id="2.60.120.200">
    <property type="match status" value="1"/>
</dbReference>
<keyword evidence="2 6" id="KW-0378">Hydrolase</keyword>
<accession>A0A1M6Q4M9</accession>
<gene>
    <name evidence="8" type="ORF">SAMN02745136_01861</name>
</gene>
<comment type="similarity">
    <text evidence="1 6">Belongs to the glycosyl hydrolase 43 family.</text>
</comment>
<dbReference type="Proteomes" id="UP000184386">
    <property type="component" value="Unassembled WGS sequence"/>
</dbReference>
<feature type="site" description="Important for catalytic activity, responsible for pKa modulation of the active site Glu and correct orientation of both the proton donor and substrate" evidence="5">
    <location>
        <position position="128"/>
    </location>
</feature>
<dbReference type="SUPFAM" id="SSF49899">
    <property type="entry name" value="Concanavalin A-like lectins/glucanases"/>
    <property type="match status" value="1"/>
</dbReference>
<dbReference type="InterPro" id="IPR013320">
    <property type="entry name" value="ConA-like_dom_sf"/>
</dbReference>
<evidence type="ECO:0000313" key="9">
    <source>
        <dbReference type="Proteomes" id="UP000184386"/>
    </source>
</evidence>
<dbReference type="RefSeq" id="WP_073275056.1">
    <property type="nucleotide sequence ID" value="NZ_FRAC01000009.1"/>
</dbReference>
<sequence length="537" mass="61413">MHCENPVLKGFHPDPSMLRVGNDYFIAVSTFEWFPGVRIYHSTNLMNWEYLTAPLDDVDKAELAGCCASDGIWAPHISHDGSYFYLIYTVVHGARENPVMDVSNYLIKAKDIRGKWSKPVYLNSSGFDPSIFHEEDGSKWIVNMEWNYQKVCCGEHPFTGILLQEYNSERAELVGNPVKIFQGTTIGSTEGPQIFKKKGYYYLVSAEGGTGWFHAVTVARSRSLTGPYEVHPQNPVLSSWGGTRERRLVQEEKREIGIENCYLKKAGHGCFCEAADGRWFLSHLCARTIPGTEYCPMGRETAIQEIVWRNDWPYLKNGTYIPENSFEGMGGAINEQEKRVVYSFQEEEFLRDFQTLRKPWNKLGMTIKEKQGCIRIYGRESVYSRFDQALIARRQSSLKFQAEATFTFRPKSFQHSAGLIYRYDEKNQYYAFVSYDEEKAVATINLITVISGKTAWIAQNEIHAEKYCIQLKVSDNRTAFSYVEDGVIKDLGEPLRTEVLSDDYADGFTGAFVGMAVCDLQKHSEYADFEAFVYEEL</sequence>
<evidence type="ECO:0000256" key="4">
    <source>
        <dbReference type="PIRSR" id="PIRSR606710-1"/>
    </source>
</evidence>
<evidence type="ECO:0000256" key="2">
    <source>
        <dbReference type="ARBA" id="ARBA00022801"/>
    </source>
</evidence>
<dbReference type="InterPro" id="IPR023296">
    <property type="entry name" value="Glyco_hydro_beta-prop_sf"/>
</dbReference>
<dbReference type="EMBL" id="FRAC01000009">
    <property type="protein sequence ID" value="SHK15068.1"/>
    <property type="molecule type" value="Genomic_DNA"/>
</dbReference>
<dbReference type="Pfam" id="PF17851">
    <property type="entry name" value="GH43_C2"/>
    <property type="match status" value="1"/>
</dbReference>
<evidence type="ECO:0000256" key="3">
    <source>
        <dbReference type="ARBA" id="ARBA00023295"/>
    </source>
</evidence>
<dbReference type="Gene3D" id="2.115.10.20">
    <property type="entry name" value="Glycosyl hydrolase domain, family 43"/>
    <property type="match status" value="1"/>
</dbReference>
<feature type="active site" description="Proton donor" evidence="4">
    <location>
        <position position="190"/>
    </location>
</feature>
<dbReference type="PANTHER" id="PTHR42812:SF12">
    <property type="entry name" value="BETA-XYLOSIDASE-RELATED"/>
    <property type="match status" value="1"/>
</dbReference>
<dbReference type="GO" id="GO:0005975">
    <property type="term" value="P:carbohydrate metabolic process"/>
    <property type="evidence" value="ECO:0007669"/>
    <property type="project" value="InterPro"/>
</dbReference>
<feature type="active site" description="Proton acceptor" evidence="4">
    <location>
        <position position="14"/>
    </location>
</feature>
<dbReference type="CDD" id="cd09000">
    <property type="entry name" value="GH43_SXA-like"/>
    <property type="match status" value="1"/>
</dbReference>
<dbReference type="InterPro" id="IPR006710">
    <property type="entry name" value="Glyco_hydro_43"/>
</dbReference>
<reference evidence="8 9" key="1">
    <citation type="submission" date="2016-11" db="EMBL/GenBank/DDBJ databases">
        <authorList>
            <person name="Jaros S."/>
            <person name="Januszkiewicz K."/>
            <person name="Wedrychowicz H."/>
        </authorList>
    </citation>
    <scope>NUCLEOTIDE SEQUENCE [LARGE SCALE GENOMIC DNA]</scope>
    <source>
        <strain evidence="8 9">DSM 15929</strain>
    </source>
</reference>
<evidence type="ECO:0000256" key="1">
    <source>
        <dbReference type="ARBA" id="ARBA00009865"/>
    </source>
</evidence>
<dbReference type="InterPro" id="IPR041542">
    <property type="entry name" value="GH43_C2"/>
</dbReference>
<dbReference type="STRING" id="1121322.SAMN02745136_01861"/>
<evidence type="ECO:0000256" key="5">
    <source>
        <dbReference type="PIRSR" id="PIRSR606710-2"/>
    </source>
</evidence>
<dbReference type="Pfam" id="PF04616">
    <property type="entry name" value="Glyco_hydro_43"/>
    <property type="match status" value="1"/>
</dbReference>
<keyword evidence="3 6" id="KW-0326">Glycosidase</keyword>
<evidence type="ECO:0000259" key="7">
    <source>
        <dbReference type="Pfam" id="PF17851"/>
    </source>
</evidence>
<evidence type="ECO:0000256" key="6">
    <source>
        <dbReference type="RuleBase" id="RU361187"/>
    </source>
</evidence>
<organism evidence="8 9">
    <name type="scientific">Anaerocolumna jejuensis DSM 15929</name>
    <dbReference type="NCBI Taxonomy" id="1121322"/>
    <lineage>
        <taxon>Bacteria</taxon>
        <taxon>Bacillati</taxon>
        <taxon>Bacillota</taxon>
        <taxon>Clostridia</taxon>
        <taxon>Lachnospirales</taxon>
        <taxon>Lachnospiraceae</taxon>
        <taxon>Anaerocolumna</taxon>
    </lineage>
</organism>
<name>A0A1M6Q4M9_9FIRM</name>
<dbReference type="PANTHER" id="PTHR42812">
    <property type="entry name" value="BETA-XYLOSIDASE"/>
    <property type="match status" value="1"/>
</dbReference>
<keyword evidence="9" id="KW-1185">Reference proteome</keyword>
<dbReference type="SUPFAM" id="SSF75005">
    <property type="entry name" value="Arabinanase/levansucrase/invertase"/>
    <property type="match status" value="1"/>
</dbReference>
<dbReference type="AlphaFoldDB" id="A0A1M6Q4M9"/>